<dbReference type="EMBL" id="FQYU01000011">
    <property type="protein sequence ID" value="SHJ87013.1"/>
    <property type="molecule type" value="Genomic_DNA"/>
</dbReference>
<organism evidence="11 12">
    <name type="scientific">Pseudozobellia thermophila</name>
    <dbReference type="NCBI Taxonomy" id="192903"/>
    <lineage>
        <taxon>Bacteria</taxon>
        <taxon>Pseudomonadati</taxon>
        <taxon>Bacteroidota</taxon>
        <taxon>Flavobacteriia</taxon>
        <taxon>Flavobacteriales</taxon>
        <taxon>Flavobacteriaceae</taxon>
        <taxon>Pseudozobellia</taxon>
    </lineage>
</organism>
<evidence type="ECO:0000256" key="3">
    <source>
        <dbReference type="ARBA" id="ARBA00006669"/>
    </source>
</evidence>
<dbReference type="STRING" id="192903.SAMN04488513_1112"/>
<evidence type="ECO:0000256" key="2">
    <source>
        <dbReference type="ARBA" id="ARBA00004651"/>
    </source>
</evidence>
<feature type="transmembrane region" description="Helical" evidence="10">
    <location>
        <begin position="174"/>
        <end position="191"/>
    </location>
</feature>
<proteinExistence type="inferred from homology"/>
<dbReference type="NCBIfam" id="TIGR01528">
    <property type="entry name" value="NMN_trans_PnuC"/>
    <property type="match status" value="1"/>
</dbReference>
<feature type="transmembrane region" description="Helical" evidence="10">
    <location>
        <begin position="12"/>
        <end position="34"/>
    </location>
</feature>
<evidence type="ECO:0000256" key="6">
    <source>
        <dbReference type="ARBA" id="ARBA00022475"/>
    </source>
</evidence>
<evidence type="ECO:0000256" key="5">
    <source>
        <dbReference type="ARBA" id="ARBA00022448"/>
    </source>
</evidence>
<comment type="function">
    <text evidence="1">Required for nicotinamide riboside transport across the inner membrane.</text>
</comment>
<dbReference type="GO" id="GO:0034257">
    <property type="term" value="F:nicotinamide riboside transmembrane transporter activity"/>
    <property type="evidence" value="ECO:0007669"/>
    <property type="project" value="InterPro"/>
</dbReference>
<evidence type="ECO:0000256" key="1">
    <source>
        <dbReference type="ARBA" id="ARBA00002672"/>
    </source>
</evidence>
<sequence>MMIMDNRMQMEFFSSLIVLQWLGTAFGVVQVLLARQNNVHNYLFGIIAILIGIYVMYRSQLYADILLNLYYLVMSIYGWAYWKLGKKGQETPISYSNGRERRIAVGIVLGCFILMAYWLGQHTDSDVPYWDALACSFAWAGMWLMAKRKMGCWIYLNISNFISIPLLIYKGLYIYAGLTAFLFVVAISGYIEWKKIIAHENGGIYEKA</sequence>
<dbReference type="PANTHER" id="PTHR36122:SF2">
    <property type="entry name" value="NICOTINAMIDE RIBOSIDE TRANSPORTER PNUC"/>
    <property type="match status" value="1"/>
</dbReference>
<evidence type="ECO:0000256" key="8">
    <source>
        <dbReference type="ARBA" id="ARBA00022989"/>
    </source>
</evidence>
<dbReference type="Proteomes" id="UP000184543">
    <property type="component" value="Unassembled WGS sequence"/>
</dbReference>
<keyword evidence="12" id="KW-1185">Reference proteome</keyword>
<feature type="transmembrane region" description="Helical" evidence="10">
    <location>
        <begin position="152"/>
        <end position="168"/>
    </location>
</feature>
<dbReference type="PANTHER" id="PTHR36122">
    <property type="entry name" value="NICOTINAMIDE RIBOSIDE TRANSPORTER PNUC"/>
    <property type="match status" value="1"/>
</dbReference>
<feature type="transmembrane region" description="Helical" evidence="10">
    <location>
        <begin position="103"/>
        <end position="121"/>
    </location>
</feature>
<comment type="subcellular location">
    <subcellularLocation>
        <location evidence="2">Cell membrane</location>
        <topology evidence="2">Multi-pass membrane protein</topology>
    </subcellularLocation>
</comment>
<keyword evidence="8 10" id="KW-1133">Transmembrane helix</keyword>
<keyword evidence="7 10" id="KW-0812">Transmembrane</keyword>
<keyword evidence="9 10" id="KW-0472">Membrane</keyword>
<evidence type="ECO:0000256" key="10">
    <source>
        <dbReference type="SAM" id="Phobius"/>
    </source>
</evidence>
<accession>A0A1M6MUP7</accession>
<dbReference type="AlphaFoldDB" id="A0A1M6MUP7"/>
<evidence type="ECO:0000256" key="4">
    <source>
        <dbReference type="ARBA" id="ARBA00017522"/>
    </source>
</evidence>
<keyword evidence="5" id="KW-0813">Transport</keyword>
<evidence type="ECO:0000256" key="7">
    <source>
        <dbReference type="ARBA" id="ARBA00022692"/>
    </source>
</evidence>
<dbReference type="InterPro" id="IPR006419">
    <property type="entry name" value="NMN_transpt_PnuC"/>
</dbReference>
<evidence type="ECO:0000256" key="9">
    <source>
        <dbReference type="ARBA" id="ARBA00023136"/>
    </source>
</evidence>
<evidence type="ECO:0000313" key="12">
    <source>
        <dbReference type="Proteomes" id="UP000184543"/>
    </source>
</evidence>
<gene>
    <name evidence="11" type="ORF">SAMN04488513_1112</name>
</gene>
<dbReference type="Pfam" id="PF04973">
    <property type="entry name" value="NMN_transporter"/>
    <property type="match status" value="1"/>
</dbReference>
<evidence type="ECO:0000313" key="11">
    <source>
        <dbReference type="EMBL" id="SHJ87013.1"/>
    </source>
</evidence>
<feature type="transmembrane region" description="Helical" evidence="10">
    <location>
        <begin position="65"/>
        <end position="82"/>
    </location>
</feature>
<keyword evidence="6" id="KW-1003">Cell membrane</keyword>
<comment type="similarity">
    <text evidence="3">Belongs to the nicotinamide ribonucleoside (NR) uptake permease (TC 4.B.1) family.</text>
</comment>
<dbReference type="GO" id="GO:0005886">
    <property type="term" value="C:plasma membrane"/>
    <property type="evidence" value="ECO:0007669"/>
    <property type="project" value="UniProtKB-SubCell"/>
</dbReference>
<name>A0A1M6MUP7_9FLAO</name>
<feature type="transmembrane region" description="Helical" evidence="10">
    <location>
        <begin position="41"/>
        <end position="59"/>
    </location>
</feature>
<reference evidence="12" key="1">
    <citation type="submission" date="2016-11" db="EMBL/GenBank/DDBJ databases">
        <authorList>
            <person name="Varghese N."/>
            <person name="Submissions S."/>
        </authorList>
    </citation>
    <scope>NUCLEOTIDE SEQUENCE [LARGE SCALE GENOMIC DNA]</scope>
    <source>
        <strain evidence="12">DSM 19858</strain>
    </source>
</reference>
<protein>
    <recommendedName>
        <fullName evidence="4">Nicotinamide riboside transporter PnuC</fullName>
    </recommendedName>
</protein>